<feature type="domain" description="Fungal-type protein kinase" evidence="2">
    <location>
        <begin position="26"/>
        <end position="163"/>
    </location>
</feature>
<feature type="compositionally biased region" description="Basic residues" evidence="1">
    <location>
        <begin position="352"/>
        <end position="366"/>
    </location>
</feature>
<sequence length="374" mass="42157">MVAYFEGNHVSDHRGLDRDSIPDDSKFLFRDRTFCRMVLEGYGKPIYDFNTADEVLFAFRDAIAGHQNLWNANILHRDVSVNNILIGLPGSVEGWRGVIIDMDMAIWLTRTSSLMEADFRTGTRAFQSVSVLMSSVTATRSRRLCHDHLDDLESFFYVLCWICFGYSGPREKVYPWPITLQNWESAAPQTAALLKASVFSMNLHWAGICTPFFGDIFQDLLKDLQRFFLQHVNRKLDSVPPPNAPPTDRSTLPSLPEVIPESSQHYATILGFIDNAIRKRAALLRESVAAEPVQAITAPSTSRSPPSTPPRNISSLPPRTPLNERLPNIPGSHTIRKRNSDIAALEEDSPSKSKRQRQLHKQRPHAPLRPSSLS</sequence>
<dbReference type="InterPro" id="IPR011009">
    <property type="entry name" value="Kinase-like_dom_sf"/>
</dbReference>
<proteinExistence type="predicted"/>
<evidence type="ECO:0000313" key="4">
    <source>
        <dbReference type="Proteomes" id="UP000053424"/>
    </source>
</evidence>
<dbReference type="Gene3D" id="1.10.510.10">
    <property type="entry name" value="Transferase(Phosphotransferase) domain 1"/>
    <property type="match status" value="1"/>
</dbReference>
<dbReference type="AlphaFoldDB" id="A0A0C3CZU8"/>
<reference evidence="3 4" key="1">
    <citation type="submission" date="2014-04" db="EMBL/GenBank/DDBJ databases">
        <authorList>
            <consortium name="DOE Joint Genome Institute"/>
            <person name="Kuo A."/>
            <person name="Gay G."/>
            <person name="Dore J."/>
            <person name="Kohler A."/>
            <person name="Nagy L.G."/>
            <person name="Floudas D."/>
            <person name="Copeland A."/>
            <person name="Barry K.W."/>
            <person name="Cichocki N."/>
            <person name="Veneault-Fourrey C."/>
            <person name="LaButti K."/>
            <person name="Lindquist E.A."/>
            <person name="Lipzen A."/>
            <person name="Lundell T."/>
            <person name="Morin E."/>
            <person name="Murat C."/>
            <person name="Sun H."/>
            <person name="Tunlid A."/>
            <person name="Henrissat B."/>
            <person name="Grigoriev I.V."/>
            <person name="Hibbett D.S."/>
            <person name="Martin F."/>
            <person name="Nordberg H.P."/>
            <person name="Cantor M.N."/>
            <person name="Hua S.X."/>
        </authorList>
    </citation>
    <scope>NUCLEOTIDE SEQUENCE [LARGE SCALE GENOMIC DNA]</scope>
    <source>
        <strain evidence="4">h7</strain>
    </source>
</reference>
<dbReference type="SUPFAM" id="SSF56112">
    <property type="entry name" value="Protein kinase-like (PK-like)"/>
    <property type="match status" value="1"/>
</dbReference>
<dbReference type="InterPro" id="IPR008266">
    <property type="entry name" value="Tyr_kinase_AS"/>
</dbReference>
<organism evidence="3 4">
    <name type="scientific">Hebeloma cylindrosporum</name>
    <dbReference type="NCBI Taxonomy" id="76867"/>
    <lineage>
        <taxon>Eukaryota</taxon>
        <taxon>Fungi</taxon>
        <taxon>Dikarya</taxon>
        <taxon>Basidiomycota</taxon>
        <taxon>Agaricomycotina</taxon>
        <taxon>Agaricomycetes</taxon>
        <taxon>Agaricomycetidae</taxon>
        <taxon>Agaricales</taxon>
        <taxon>Agaricineae</taxon>
        <taxon>Hymenogastraceae</taxon>
        <taxon>Hebeloma</taxon>
    </lineage>
</organism>
<gene>
    <name evidence="3" type="ORF">M413DRAFT_59905</name>
</gene>
<feature type="region of interest" description="Disordered" evidence="1">
    <location>
        <begin position="292"/>
        <end position="374"/>
    </location>
</feature>
<dbReference type="Pfam" id="PF17667">
    <property type="entry name" value="Pkinase_fungal"/>
    <property type="match status" value="1"/>
</dbReference>
<dbReference type="OrthoDB" id="5569250at2759"/>
<name>A0A0C3CZU8_HEBCY</name>
<dbReference type="PANTHER" id="PTHR38248">
    <property type="entry name" value="FUNK1 6"/>
    <property type="match status" value="1"/>
</dbReference>
<dbReference type="GO" id="GO:0004672">
    <property type="term" value="F:protein kinase activity"/>
    <property type="evidence" value="ECO:0007669"/>
    <property type="project" value="InterPro"/>
</dbReference>
<reference evidence="4" key="2">
    <citation type="submission" date="2015-01" db="EMBL/GenBank/DDBJ databases">
        <title>Evolutionary Origins and Diversification of the Mycorrhizal Mutualists.</title>
        <authorList>
            <consortium name="DOE Joint Genome Institute"/>
            <consortium name="Mycorrhizal Genomics Consortium"/>
            <person name="Kohler A."/>
            <person name="Kuo A."/>
            <person name="Nagy L.G."/>
            <person name="Floudas D."/>
            <person name="Copeland A."/>
            <person name="Barry K.W."/>
            <person name="Cichocki N."/>
            <person name="Veneault-Fourrey C."/>
            <person name="LaButti K."/>
            <person name="Lindquist E.A."/>
            <person name="Lipzen A."/>
            <person name="Lundell T."/>
            <person name="Morin E."/>
            <person name="Murat C."/>
            <person name="Riley R."/>
            <person name="Ohm R."/>
            <person name="Sun H."/>
            <person name="Tunlid A."/>
            <person name="Henrissat B."/>
            <person name="Grigoriev I.V."/>
            <person name="Hibbett D.S."/>
            <person name="Martin F."/>
        </authorList>
    </citation>
    <scope>NUCLEOTIDE SEQUENCE [LARGE SCALE GENOMIC DNA]</scope>
    <source>
        <strain evidence="4">h7</strain>
    </source>
</reference>
<dbReference type="PROSITE" id="PS00109">
    <property type="entry name" value="PROTEIN_KINASE_TYR"/>
    <property type="match status" value="1"/>
</dbReference>
<dbReference type="Proteomes" id="UP000053424">
    <property type="component" value="Unassembled WGS sequence"/>
</dbReference>
<evidence type="ECO:0000313" key="3">
    <source>
        <dbReference type="EMBL" id="KIM49674.1"/>
    </source>
</evidence>
<dbReference type="STRING" id="686832.A0A0C3CZU8"/>
<accession>A0A0C3CZU8</accession>
<feature type="compositionally biased region" description="Low complexity" evidence="1">
    <location>
        <begin position="295"/>
        <end position="315"/>
    </location>
</feature>
<dbReference type="EMBL" id="KN831768">
    <property type="protein sequence ID" value="KIM49674.1"/>
    <property type="molecule type" value="Genomic_DNA"/>
</dbReference>
<dbReference type="PANTHER" id="PTHR38248:SF2">
    <property type="entry name" value="FUNK1 11"/>
    <property type="match status" value="1"/>
</dbReference>
<evidence type="ECO:0000256" key="1">
    <source>
        <dbReference type="SAM" id="MobiDB-lite"/>
    </source>
</evidence>
<dbReference type="InterPro" id="IPR040976">
    <property type="entry name" value="Pkinase_fungal"/>
</dbReference>
<protein>
    <recommendedName>
        <fullName evidence="2">Fungal-type protein kinase domain-containing protein</fullName>
    </recommendedName>
</protein>
<evidence type="ECO:0000259" key="2">
    <source>
        <dbReference type="Pfam" id="PF17667"/>
    </source>
</evidence>
<dbReference type="HOGENOM" id="CLU_870324_0_0_1"/>
<keyword evidence="4" id="KW-1185">Reference proteome</keyword>